<dbReference type="EMBL" id="CP001965">
    <property type="protein sequence ID" value="ADE12364.1"/>
    <property type="molecule type" value="Genomic_DNA"/>
</dbReference>
<evidence type="ECO:0000313" key="3">
    <source>
        <dbReference type="Proteomes" id="UP000001625"/>
    </source>
</evidence>
<reference evidence="2 3" key="1">
    <citation type="submission" date="2010-03" db="EMBL/GenBank/DDBJ databases">
        <title>Complete sequence of Sideroxydans lithotrophicus ES-1.</title>
        <authorList>
            <consortium name="US DOE Joint Genome Institute"/>
            <person name="Lucas S."/>
            <person name="Copeland A."/>
            <person name="Lapidus A."/>
            <person name="Cheng J.-F."/>
            <person name="Bruce D."/>
            <person name="Goodwin L."/>
            <person name="Pitluck S."/>
            <person name="Munk A.C."/>
            <person name="Detter J.C."/>
            <person name="Han C."/>
            <person name="Tapia R."/>
            <person name="Larimer F."/>
            <person name="Land M."/>
            <person name="Hauser L."/>
            <person name="Kyrpides N."/>
            <person name="Ivanova N."/>
            <person name="Emerson D."/>
            <person name="Woyke T."/>
        </authorList>
    </citation>
    <scope>NUCLEOTIDE SEQUENCE [LARGE SCALE GENOMIC DNA]</scope>
    <source>
        <strain evidence="2 3">ES-1</strain>
    </source>
</reference>
<name>D5CUH7_SIDLE</name>
<dbReference type="SUPFAM" id="SSF47175">
    <property type="entry name" value="Cytochromes"/>
    <property type="match status" value="1"/>
</dbReference>
<keyword evidence="3" id="KW-1185">Reference proteome</keyword>
<dbReference type="AlphaFoldDB" id="D5CUH7"/>
<evidence type="ECO:0000313" key="2">
    <source>
        <dbReference type="EMBL" id="ADE12364.1"/>
    </source>
</evidence>
<dbReference type="Gene3D" id="1.20.120.10">
    <property type="entry name" value="Cytochrome c/b562"/>
    <property type="match status" value="1"/>
</dbReference>
<feature type="chain" id="PRO_5003070139" description="Cytochrome c class II" evidence="1">
    <location>
        <begin position="20"/>
        <end position="152"/>
    </location>
</feature>
<sequence precursor="true">MKILPIPFIALTGMLLANAAVAENDMMQIGKHHDMSMIDTRISLNESPQMKQHQLSNMREHVVAVKSIVGLMAEGRFEEASKIAHDKLGLTPEMKMMCGMFNNENFEQLGLAFHRSGDELGDALHTGDIKASLRSLNKTMQYCVECHATYRQ</sequence>
<dbReference type="GO" id="GO:0020037">
    <property type="term" value="F:heme binding"/>
    <property type="evidence" value="ECO:0007669"/>
    <property type="project" value="InterPro"/>
</dbReference>
<dbReference type="HOGENOM" id="CLU_115809_0_0_4"/>
<proteinExistence type="predicted"/>
<feature type="signal peptide" evidence="1">
    <location>
        <begin position="1"/>
        <end position="19"/>
    </location>
</feature>
<dbReference type="KEGG" id="slt:Slit_2136"/>
<evidence type="ECO:0008006" key="4">
    <source>
        <dbReference type="Google" id="ProtNLM"/>
    </source>
</evidence>
<dbReference type="InterPro" id="IPR010980">
    <property type="entry name" value="Cyt_c/b562"/>
</dbReference>
<dbReference type="GO" id="GO:0009055">
    <property type="term" value="F:electron transfer activity"/>
    <property type="evidence" value="ECO:0007669"/>
    <property type="project" value="InterPro"/>
</dbReference>
<dbReference type="OrthoDB" id="1150802at2"/>
<dbReference type="GO" id="GO:0022900">
    <property type="term" value="P:electron transport chain"/>
    <property type="evidence" value="ECO:0007669"/>
    <property type="project" value="InterPro"/>
</dbReference>
<dbReference type="RefSeq" id="WP_013030262.1">
    <property type="nucleotide sequence ID" value="NC_013959.1"/>
</dbReference>
<dbReference type="InterPro" id="IPR002321">
    <property type="entry name" value="Cyt_c_II"/>
</dbReference>
<dbReference type="PROSITE" id="PS51009">
    <property type="entry name" value="CYTCII"/>
    <property type="match status" value="1"/>
</dbReference>
<dbReference type="GO" id="GO:0005506">
    <property type="term" value="F:iron ion binding"/>
    <property type="evidence" value="ECO:0007669"/>
    <property type="project" value="InterPro"/>
</dbReference>
<evidence type="ECO:0000256" key="1">
    <source>
        <dbReference type="SAM" id="SignalP"/>
    </source>
</evidence>
<dbReference type="STRING" id="580332.Slit_2136"/>
<gene>
    <name evidence="2" type="ordered locus">Slit_2136</name>
</gene>
<dbReference type="Proteomes" id="UP000001625">
    <property type="component" value="Chromosome"/>
</dbReference>
<accession>D5CUH7</accession>
<dbReference type="eggNOG" id="ENOG5032Q8A">
    <property type="taxonomic scope" value="Bacteria"/>
</dbReference>
<protein>
    <recommendedName>
        <fullName evidence="4">Cytochrome c class II</fullName>
    </recommendedName>
</protein>
<keyword evidence="1" id="KW-0732">Signal</keyword>
<organism evidence="2 3">
    <name type="scientific">Sideroxydans lithotrophicus (strain ES-1)</name>
    <dbReference type="NCBI Taxonomy" id="580332"/>
    <lineage>
        <taxon>Bacteria</taxon>
        <taxon>Pseudomonadati</taxon>
        <taxon>Pseudomonadota</taxon>
        <taxon>Betaproteobacteria</taxon>
        <taxon>Nitrosomonadales</taxon>
        <taxon>Gallionellaceae</taxon>
        <taxon>Sideroxydans</taxon>
    </lineage>
</organism>